<dbReference type="Proteomes" id="UP001165960">
    <property type="component" value="Unassembled WGS sequence"/>
</dbReference>
<protein>
    <submittedName>
        <fullName evidence="1">Uncharacterized protein</fullName>
    </submittedName>
</protein>
<gene>
    <name evidence="1" type="ORF">DSO57_1015725</name>
</gene>
<accession>A0ACC2RWC8</accession>
<reference evidence="1" key="1">
    <citation type="submission" date="2022-04" db="EMBL/GenBank/DDBJ databases">
        <title>Genome of the entomopathogenic fungus Entomophthora muscae.</title>
        <authorList>
            <person name="Elya C."/>
            <person name="Lovett B.R."/>
            <person name="Lee E."/>
            <person name="Macias A.M."/>
            <person name="Hajek A.E."/>
            <person name="De Bivort B.L."/>
            <person name="Kasson M.T."/>
            <person name="De Fine Licht H.H."/>
            <person name="Stajich J.E."/>
        </authorList>
    </citation>
    <scope>NUCLEOTIDE SEQUENCE</scope>
    <source>
        <strain evidence="1">Berkeley</strain>
    </source>
</reference>
<keyword evidence="2" id="KW-1185">Reference proteome</keyword>
<organism evidence="1 2">
    <name type="scientific">Entomophthora muscae</name>
    <dbReference type="NCBI Taxonomy" id="34485"/>
    <lineage>
        <taxon>Eukaryota</taxon>
        <taxon>Fungi</taxon>
        <taxon>Fungi incertae sedis</taxon>
        <taxon>Zoopagomycota</taxon>
        <taxon>Entomophthoromycotina</taxon>
        <taxon>Entomophthoromycetes</taxon>
        <taxon>Entomophthorales</taxon>
        <taxon>Entomophthoraceae</taxon>
        <taxon>Entomophthora</taxon>
    </lineage>
</organism>
<name>A0ACC2RWC8_9FUNG</name>
<evidence type="ECO:0000313" key="1">
    <source>
        <dbReference type="EMBL" id="KAJ9054341.1"/>
    </source>
</evidence>
<sequence>MLGSSGREKRHLVMNAVEVEANSCAAEIGRLPIATRNVSHNSLKKETPRSEMEINHFSRKISQIKL</sequence>
<proteinExistence type="predicted"/>
<dbReference type="EMBL" id="QTSX02006452">
    <property type="protein sequence ID" value="KAJ9054341.1"/>
    <property type="molecule type" value="Genomic_DNA"/>
</dbReference>
<evidence type="ECO:0000313" key="2">
    <source>
        <dbReference type="Proteomes" id="UP001165960"/>
    </source>
</evidence>
<comment type="caution">
    <text evidence="1">The sequence shown here is derived from an EMBL/GenBank/DDBJ whole genome shotgun (WGS) entry which is preliminary data.</text>
</comment>